<dbReference type="EMBL" id="AAWS01000048">
    <property type="protein sequence ID" value="EAY25483.1"/>
    <property type="molecule type" value="Genomic_DNA"/>
</dbReference>
<dbReference type="AlphaFoldDB" id="A1ZW01"/>
<keyword evidence="2" id="KW-1185">Reference proteome</keyword>
<reference evidence="1 2" key="1">
    <citation type="submission" date="2007-01" db="EMBL/GenBank/DDBJ databases">
        <authorList>
            <person name="Haygood M."/>
            <person name="Podell S."/>
            <person name="Anderson C."/>
            <person name="Hopkinson B."/>
            <person name="Roe K."/>
            <person name="Barbeau K."/>
            <person name="Gaasterland T."/>
            <person name="Ferriera S."/>
            <person name="Johnson J."/>
            <person name="Kravitz S."/>
            <person name="Beeson K."/>
            <person name="Sutton G."/>
            <person name="Rogers Y.-H."/>
            <person name="Friedman R."/>
            <person name="Frazier M."/>
            <person name="Venter J.C."/>
        </authorList>
    </citation>
    <scope>NUCLEOTIDE SEQUENCE [LARGE SCALE GENOMIC DNA]</scope>
    <source>
        <strain evidence="1 2">ATCC 23134</strain>
    </source>
</reference>
<dbReference type="eggNOG" id="ENOG50310YH">
    <property type="taxonomic scope" value="Bacteria"/>
</dbReference>
<comment type="caution">
    <text evidence="1">The sequence shown here is derived from an EMBL/GenBank/DDBJ whole genome shotgun (WGS) entry which is preliminary data.</text>
</comment>
<evidence type="ECO:0000313" key="2">
    <source>
        <dbReference type="Proteomes" id="UP000004095"/>
    </source>
</evidence>
<dbReference type="Gene3D" id="1.10.530.10">
    <property type="match status" value="1"/>
</dbReference>
<dbReference type="OrthoDB" id="882303at2"/>
<dbReference type="Proteomes" id="UP000004095">
    <property type="component" value="Unassembled WGS sequence"/>
</dbReference>
<feature type="non-terminal residue" evidence="1">
    <location>
        <position position="244"/>
    </location>
</feature>
<protein>
    <submittedName>
        <fullName evidence="1">Uncharacterized protein</fullName>
    </submittedName>
</protein>
<accession>A1ZW01</accession>
<evidence type="ECO:0000313" key="1">
    <source>
        <dbReference type="EMBL" id="EAY25483.1"/>
    </source>
</evidence>
<proteinExistence type="predicted"/>
<organism evidence="1 2">
    <name type="scientific">Microscilla marina ATCC 23134</name>
    <dbReference type="NCBI Taxonomy" id="313606"/>
    <lineage>
        <taxon>Bacteria</taxon>
        <taxon>Pseudomonadati</taxon>
        <taxon>Bacteroidota</taxon>
        <taxon>Cytophagia</taxon>
        <taxon>Cytophagales</taxon>
        <taxon>Microscillaceae</taxon>
        <taxon>Microscilla</taxon>
    </lineage>
</organism>
<sequence length="244" mass="27793">MKINGNFSINDKNFADWFNQDFRLTYPQFFPHFISGEGFGVLMENLPNLTGKSEITLNEFCGHMAIIYNETGGTCKPIREMGGPQYMFNTVMPGGGVKYSYNTPPNHKAGDQLMEWGIINTEEQRSLWNGTIYPKHAPEDIKKAALKCDFYRFRGYGFNQLTWRNAYEQCLQPLLPRPMDEYSVEEFEAHINNVKIAAQAFSIISTKMPMPKINTDLVSGNFRPMVCGSGIGLYVTQYCSVMHT</sequence>
<name>A1ZW01_MICM2</name>
<gene>
    <name evidence="1" type="ORF">M23134_00837</name>
</gene>